<sequence length="164" mass="18024">MYFVIPASRNQLTNAPGRERDIPAAKADSSRQPSNKHATSLRKWENRSKSRLAGALQHAPRTGKIDTCLNTSQSAIFLDRCVAVVVLSVISAGQYSTEARTMSTAFTHESAKIYTFPKRVRIKADTHGNQADSAVSLAPRANVAVGSGWYHEAAIEEAERDRKR</sequence>
<accession>A0A6G4WE71</accession>
<name>A0A6G4WE71_9HYPH</name>
<dbReference type="AlphaFoldDB" id="A0A6G4WE71"/>
<reference evidence="2 3" key="1">
    <citation type="submission" date="2020-02" db="EMBL/GenBank/DDBJ databases">
        <title>Genome sequence of strain CCNWXJ40-4.</title>
        <authorList>
            <person name="Gao J."/>
            <person name="Sun J."/>
        </authorList>
    </citation>
    <scope>NUCLEOTIDE SEQUENCE [LARGE SCALE GENOMIC DNA]</scope>
    <source>
        <strain evidence="2 3">CCNWXJ 40-4</strain>
    </source>
</reference>
<evidence type="ECO:0000313" key="2">
    <source>
        <dbReference type="EMBL" id="NGO52407.1"/>
    </source>
</evidence>
<protein>
    <submittedName>
        <fullName evidence="2">DUF2735 domain-containing protein</fullName>
    </submittedName>
</protein>
<dbReference type="RefSeq" id="WP_165028770.1">
    <property type="nucleotide sequence ID" value="NZ_JAAKZF010000017.1"/>
</dbReference>
<dbReference type="Pfam" id="PF10931">
    <property type="entry name" value="DUF2735"/>
    <property type="match status" value="1"/>
</dbReference>
<dbReference type="InterPro" id="IPR021232">
    <property type="entry name" value="DUF2735"/>
</dbReference>
<gene>
    <name evidence="2" type="ORF">G6N73_14675</name>
</gene>
<dbReference type="Proteomes" id="UP001642900">
    <property type="component" value="Unassembled WGS sequence"/>
</dbReference>
<organism evidence="2 3">
    <name type="scientific">Allomesorhizobium camelthorni</name>
    <dbReference type="NCBI Taxonomy" id="475069"/>
    <lineage>
        <taxon>Bacteria</taxon>
        <taxon>Pseudomonadati</taxon>
        <taxon>Pseudomonadota</taxon>
        <taxon>Alphaproteobacteria</taxon>
        <taxon>Hyphomicrobiales</taxon>
        <taxon>Phyllobacteriaceae</taxon>
        <taxon>Allomesorhizobium</taxon>
    </lineage>
</organism>
<evidence type="ECO:0000256" key="1">
    <source>
        <dbReference type="SAM" id="MobiDB-lite"/>
    </source>
</evidence>
<dbReference type="EMBL" id="JAAKZF010000017">
    <property type="protein sequence ID" value="NGO52407.1"/>
    <property type="molecule type" value="Genomic_DNA"/>
</dbReference>
<feature type="region of interest" description="Disordered" evidence="1">
    <location>
        <begin position="13"/>
        <end position="44"/>
    </location>
</feature>
<keyword evidence="3" id="KW-1185">Reference proteome</keyword>
<evidence type="ECO:0000313" key="3">
    <source>
        <dbReference type="Proteomes" id="UP001642900"/>
    </source>
</evidence>
<proteinExistence type="predicted"/>
<comment type="caution">
    <text evidence="2">The sequence shown here is derived from an EMBL/GenBank/DDBJ whole genome shotgun (WGS) entry which is preliminary data.</text>
</comment>